<dbReference type="RefSeq" id="WP_211910921.1">
    <property type="nucleotide sequence ID" value="NZ_CP036498.1"/>
</dbReference>
<name>A0ABX8A4Y4_9BRAD</name>
<protein>
    <submittedName>
        <fullName evidence="2">Uncharacterized protein</fullName>
    </submittedName>
</protein>
<feature type="compositionally biased region" description="Polar residues" evidence="1">
    <location>
        <begin position="62"/>
        <end position="73"/>
    </location>
</feature>
<dbReference type="EMBL" id="CP036498">
    <property type="protein sequence ID" value="QUS37435.1"/>
    <property type="molecule type" value="Genomic_DNA"/>
</dbReference>
<dbReference type="Proteomes" id="UP000682843">
    <property type="component" value="Chromosome"/>
</dbReference>
<accession>A0ABX8A4Y4</accession>
<organism evidence="2 3">
    <name type="scientific">Tardiphaga alba</name>
    <dbReference type="NCBI Taxonomy" id="340268"/>
    <lineage>
        <taxon>Bacteria</taxon>
        <taxon>Pseudomonadati</taxon>
        <taxon>Pseudomonadota</taxon>
        <taxon>Alphaproteobacteria</taxon>
        <taxon>Hyphomicrobiales</taxon>
        <taxon>Nitrobacteraceae</taxon>
        <taxon>Tardiphaga</taxon>
    </lineage>
</organism>
<sequence>MVRSMTGASVPTSRWLLTFTALTLILASAPMARADSGLADTTTLPRIEGAVENEARGKPDTSRLSYSAAGSVT</sequence>
<feature type="region of interest" description="Disordered" evidence="1">
    <location>
        <begin position="49"/>
        <end position="73"/>
    </location>
</feature>
<reference evidence="2 3" key="1">
    <citation type="submission" date="2019-02" db="EMBL/GenBank/DDBJ databases">
        <title>Emended description of the genus Rhodopseudomonas and description of Rhodopseudomonas albus sp. nov., a non-phototrophic, heavy-metal-tolerant bacterium isolated from garden soil.</title>
        <authorList>
            <person name="Bao Z."/>
            <person name="Cao W.W."/>
            <person name="Sato Y."/>
            <person name="Nishizawa T."/>
            <person name="Zhao J."/>
            <person name="Guo Y."/>
            <person name="Ohta H."/>
        </authorList>
    </citation>
    <scope>NUCLEOTIDE SEQUENCE [LARGE SCALE GENOMIC DNA]</scope>
    <source>
        <strain evidence="2 3">SK50-23</strain>
    </source>
</reference>
<proteinExistence type="predicted"/>
<evidence type="ECO:0000256" key="1">
    <source>
        <dbReference type="SAM" id="MobiDB-lite"/>
    </source>
</evidence>
<evidence type="ECO:0000313" key="3">
    <source>
        <dbReference type="Proteomes" id="UP000682843"/>
    </source>
</evidence>
<keyword evidence="3" id="KW-1185">Reference proteome</keyword>
<evidence type="ECO:0000313" key="2">
    <source>
        <dbReference type="EMBL" id="QUS37435.1"/>
    </source>
</evidence>
<gene>
    <name evidence="2" type="ORF">RPMA_00020</name>
</gene>